<evidence type="ECO:0000313" key="3">
    <source>
        <dbReference type="Proteomes" id="UP000593575"/>
    </source>
</evidence>
<organism evidence="2 3">
    <name type="scientific">Gossypium armourianum</name>
    <dbReference type="NCBI Taxonomy" id="34283"/>
    <lineage>
        <taxon>Eukaryota</taxon>
        <taxon>Viridiplantae</taxon>
        <taxon>Streptophyta</taxon>
        <taxon>Embryophyta</taxon>
        <taxon>Tracheophyta</taxon>
        <taxon>Spermatophyta</taxon>
        <taxon>Magnoliopsida</taxon>
        <taxon>eudicotyledons</taxon>
        <taxon>Gunneridae</taxon>
        <taxon>Pentapetalae</taxon>
        <taxon>rosids</taxon>
        <taxon>malvids</taxon>
        <taxon>Malvales</taxon>
        <taxon>Malvaceae</taxon>
        <taxon>Malvoideae</taxon>
        <taxon>Gossypium</taxon>
    </lineage>
</organism>
<proteinExistence type="predicted"/>
<feature type="transmembrane region" description="Helical" evidence="1">
    <location>
        <begin position="33"/>
        <end position="52"/>
    </location>
</feature>
<name>A0A7J9J5X5_9ROSI</name>
<evidence type="ECO:0000256" key="1">
    <source>
        <dbReference type="SAM" id="Phobius"/>
    </source>
</evidence>
<feature type="non-terminal residue" evidence="2">
    <location>
        <position position="106"/>
    </location>
</feature>
<evidence type="ECO:0000313" key="2">
    <source>
        <dbReference type="EMBL" id="MBA0829779.1"/>
    </source>
</evidence>
<reference evidence="2 3" key="1">
    <citation type="journal article" date="2019" name="Genome Biol. Evol.">
        <title>Insights into the evolution of the New World diploid cottons (Gossypium, subgenus Houzingenia) based on genome sequencing.</title>
        <authorList>
            <person name="Grover C.E."/>
            <person name="Arick M.A. 2nd"/>
            <person name="Thrash A."/>
            <person name="Conover J.L."/>
            <person name="Sanders W.S."/>
            <person name="Peterson D.G."/>
            <person name="Frelichowski J.E."/>
            <person name="Scheffler J.A."/>
            <person name="Scheffler B.E."/>
            <person name="Wendel J.F."/>
        </authorList>
    </citation>
    <scope>NUCLEOTIDE SEQUENCE [LARGE SCALE GENOMIC DNA]</scope>
    <source>
        <strain evidence="2">6</strain>
        <tissue evidence="2">Leaf</tissue>
    </source>
</reference>
<dbReference type="AlphaFoldDB" id="A0A7J9J5X5"/>
<protein>
    <submittedName>
        <fullName evidence="2">Uncharacterized protein</fullName>
    </submittedName>
</protein>
<accession>A0A7J9J5X5</accession>
<keyword evidence="1" id="KW-0812">Transmembrane</keyword>
<dbReference type="Proteomes" id="UP000593575">
    <property type="component" value="Unassembled WGS sequence"/>
</dbReference>
<dbReference type="EMBL" id="JABFAE010000006">
    <property type="protein sequence ID" value="MBA0829779.1"/>
    <property type="molecule type" value="Genomic_DNA"/>
</dbReference>
<keyword evidence="1" id="KW-0472">Membrane</keyword>
<gene>
    <name evidence="2" type="ORF">Goarm_014361</name>
</gene>
<keyword evidence="1" id="KW-1133">Transmembrane helix</keyword>
<sequence length="106" mass="12001">MVLASILPIITVSAAYLDYLNADPTSLLVRRLALPLLYFCLLYFLLSVQYVGGNGDRISFEHSRLQLHQEVLPMQKQGLNHHTIFRCQGILVVAGQLPRMGRACYR</sequence>
<comment type="caution">
    <text evidence="2">The sequence shown here is derived from an EMBL/GenBank/DDBJ whole genome shotgun (WGS) entry which is preliminary data.</text>
</comment>
<keyword evidence="3" id="KW-1185">Reference proteome</keyword>